<accession>A0A7S1LN79</accession>
<proteinExistence type="predicted"/>
<evidence type="ECO:0000256" key="1">
    <source>
        <dbReference type="SAM" id="MobiDB-lite"/>
    </source>
</evidence>
<name>A0A7S1LN79_ALECA</name>
<protein>
    <submittedName>
        <fullName evidence="2">Uncharacterized protein</fullName>
    </submittedName>
</protein>
<reference evidence="2" key="1">
    <citation type="submission" date="2021-01" db="EMBL/GenBank/DDBJ databases">
        <authorList>
            <person name="Corre E."/>
            <person name="Pelletier E."/>
            <person name="Niang G."/>
            <person name="Scheremetjew M."/>
            <person name="Finn R."/>
            <person name="Kale V."/>
            <person name="Holt S."/>
            <person name="Cochrane G."/>
            <person name="Meng A."/>
            <person name="Brown T."/>
            <person name="Cohen L."/>
        </authorList>
    </citation>
    <scope>NUCLEOTIDE SEQUENCE</scope>
    <source>
        <strain evidence="2">OF101</strain>
    </source>
</reference>
<feature type="compositionally biased region" description="Low complexity" evidence="1">
    <location>
        <begin position="1"/>
        <end position="12"/>
    </location>
</feature>
<organism evidence="2">
    <name type="scientific">Alexandrium catenella</name>
    <name type="common">Red tide dinoflagellate</name>
    <name type="synonym">Gonyaulax catenella</name>
    <dbReference type="NCBI Taxonomy" id="2925"/>
    <lineage>
        <taxon>Eukaryota</taxon>
        <taxon>Sar</taxon>
        <taxon>Alveolata</taxon>
        <taxon>Dinophyceae</taxon>
        <taxon>Gonyaulacales</taxon>
        <taxon>Pyrocystaceae</taxon>
        <taxon>Alexandrium</taxon>
    </lineage>
</organism>
<sequence length="172" mass="18808">MPDAEQANAAEGAAEDGENEGDYFYVCQRALDSVKDKLKKGEEITQEIVNDLAFPDGLADEEQMVPVDMSASGGDFDDVEQMVEQLGPKGAAEAFVKAFEHFEKIKETIPEDERPKPMTAKEWKAVLAEDEMEGEEEEMLEGEEEELGDGEGEEEEGADGDGEPAAKKAKTE</sequence>
<evidence type="ECO:0000313" key="2">
    <source>
        <dbReference type="EMBL" id="CAD9109018.1"/>
    </source>
</evidence>
<feature type="region of interest" description="Disordered" evidence="1">
    <location>
        <begin position="1"/>
        <end position="21"/>
    </location>
</feature>
<dbReference type="AlphaFoldDB" id="A0A7S1LN79"/>
<gene>
    <name evidence="2" type="ORF">ACAT0790_LOCUS11406</name>
</gene>
<feature type="region of interest" description="Disordered" evidence="1">
    <location>
        <begin position="128"/>
        <end position="172"/>
    </location>
</feature>
<feature type="compositionally biased region" description="Acidic residues" evidence="1">
    <location>
        <begin position="128"/>
        <end position="162"/>
    </location>
</feature>
<dbReference type="EMBL" id="HBGE01019068">
    <property type="protein sequence ID" value="CAD9109018.1"/>
    <property type="molecule type" value="Transcribed_RNA"/>
</dbReference>